<comment type="caution">
    <text evidence="9">The sequence shown here is derived from an EMBL/GenBank/DDBJ whole genome shotgun (WGS) entry which is preliminary data.</text>
</comment>
<evidence type="ECO:0000256" key="4">
    <source>
        <dbReference type="ARBA" id="ARBA00022490"/>
    </source>
</evidence>
<dbReference type="SUPFAM" id="SSF51351">
    <property type="entry name" value="Triosephosphate isomerase (TIM)"/>
    <property type="match status" value="1"/>
</dbReference>
<dbReference type="Pfam" id="PF00121">
    <property type="entry name" value="TIM"/>
    <property type="match status" value="1"/>
</dbReference>
<sequence length="259" mass="27162">MAAPTRRKLIAGNWKMNKTLSEALALVRELKGPAAALPADRVEVAVAPPFVSLAAVAKELEGSALKLAGQNCHWEASGAFTGEVSAPMLKDVGCAYVILGHSERRQYFGETDETVNKRIRAVLAAGMTPIVCVGETLAEREAGRTKDVVEQQVLGALKGYQAAEVANFVLAYEPVWAIGTGRTATSAQAQEVHRALREQLGRLFDVGTAERVRIQYGGSVKPDNAAELLGQPDVDGALVGGASLKAGDFAGILKGAVGA</sequence>
<dbReference type="NCBIfam" id="TIGR00419">
    <property type="entry name" value="tim"/>
    <property type="match status" value="1"/>
</dbReference>
<evidence type="ECO:0000256" key="6">
    <source>
        <dbReference type="ARBA" id="ARBA00023235"/>
    </source>
</evidence>
<protein>
    <recommendedName>
        <fullName evidence="7 8">Triosephosphate isomerase</fullName>
        <shortName evidence="7">TIM</shortName>
        <shortName evidence="7">TPI</shortName>
        <ecNumber evidence="7 8">5.3.1.1</ecNumber>
    </recommendedName>
    <alternativeName>
        <fullName evidence="7">Triose-phosphate isomerase</fullName>
    </alternativeName>
</protein>
<dbReference type="GO" id="GO:0019563">
    <property type="term" value="P:glycerol catabolic process"/>
    <property type="evidence" value="ECO:0007669"/>
    <property type="project" value="TreeGrafter"/>
</dbReference>
<dbReference type="InterPro" id="IPR013785">
    <property type="entry name" value="Aldolase_TIM"/>
</dbReference>
<dbReference type="UniPathway" id="UPA00109">
    <property type="reaction ID" value="UER00189"/>
</dbReference>
<dbReference type="InterPro" id="IPR035990">
    <property type="entry name" value="TIM_sf"/>
</dbReference>
<name>A0A1L9BCD4_9BACT</name>
<dbReference type="InterPro" id="IPR020861">
    <property type="entry name" value="Triosephosphate_isomerase_AS"/>
</dbReference>
<dbReference type="HAMAP" id="MF_00147_B">
    <property type="entry name" value="TIM_B"/>
    <property type="match status" value="1"/>
</dbReference>
<comment type="function">
    <text evidence="7">Involved in the gluconeogenesis. Catalyzes stereospecifically the conversion of dihydroxyacetone phosphate (DHAP) to D-glyceraldehyde-3-phosphate (G3P).</text>
</comment>
<dbReference type="PANTHER" id="PTHR21139:SF42">
    <property type="entry name" value="TRIOSEPHOSPHATE ISOMERASE"/>
    <property type="match status" value="1"/>
</dbReference>
<accession>A0A1L9BCD4</accession>
<comment type="similarity">
    <text evidence="2 7 8">Belongs to the triosephosphate isomerase family.</text>
</comment>
<dbReference type="OrthoDB" id="9809429at2"/>
<comment type="pathway">
    <text evidence="7 8">Carbohydrate biosynthesis; gluconeogenesis.</text>
</comment>
<dbReference type="GO" id="GO:0004807">
    <property type="term" value="F:triose-phosphate isomerase activity"/>
    <property type="evidence" value="ECO:0007669"/>
    <property type="project" value="UniProtKB-UniRule"/>
</dbReference>
<comment type="subunit">
    <text evidence="7 8">Homodimer.</text>
</comment>
<dbReference type="FunFam" id="3.20.20.70:FF:000016">
    <property type="entry name" value="Triosephosphate isomerase"/>
    <property type="match status" value="1"/>
</dbReference>
<keyword evidence="4 7" id="KW-0963">Cytoplasm</keyword>
<gene>
    <name evidence="7" type="primary">tpiA</name>
    <name evidence="9" type="ORF">BON30_12490</name>
</gene>
<dbReference type="Proteomes" id="UP000182229">
    <property type="component" value="Unassembled WGS sequence"/>
</dbReference>
<feature type="binding site" evidence="7">
    <location>
        <begin position="13"/>
        <end position="15"/>
    </location>
    <ligand>
        <name>substrate</name>
    </ligand>
</feature>
<dbReference type="PROSITE" id="PS00171">
    <property type="entry name" value="TIM_1"/>
    <property type="match status" value="1"/>
</dbReference>
<proteinExistence type="inferred from homology"/>
<dbReference type="AlphaFoldDB" id="A0A1L9BCD4"/>
<organism evidence="9 10">
    <name type="scientific">Cystobacter ferrugineus</name>
    <dbReference type="NCBI Taxonomy" id="83449"/>
    <lineage>
        <taxon>Bacteria</taxon>
        <taxon>Pseudomonadati</taxon>
        <taxon>Myxococcota</taxon>
        <taxon>Myxococcia</taxon>
        <taxon>Myxococcales</taxon>
        <taxon>Cystobacterineae</taxon>
        <taxon>Archangiaceae</taxon>
        <taxon>Cystobacter</taxon>
    </lineage>
</organism>
<keyword evidence="6 7" id="KW-0413">Isomerase</keyword>
<comment type="catalytic activity">
    <reaction evidence="7 8">
        <text>D-glyceraldehyde 3-phosphate = dihydroxyacetone phosphate</text>
        <dbReference type="Rhea" id="RHEA:18585"/>
        <dbReference type="ChEBI" id="CHEBI:57642"/>
        <dbReference type="ChEBI" id="CHEBI:59776"/>
        <dbReference type="EC" id="5.3.1.1"/>
    </reaction>
</comment>
<feature type="active site" description="Proton acceptor" evidence="7">
    <location>
        <position position="173"/>
    </location>
</feature>
<dbReference type="CDD" id="cd00311">
    <property type="entry name" value="TIM"/>
    <property type="match status" value="1"/>
</dbReference>
<evidence type="ECO:0000256" key="5">
    <source>
        <dbReference type="ARBA" id="ARBA00023152"/>
    </source>
</evidence>
<comment type="subcellular location">
    <subcellularLocation>
        <location evidence="7 8">Cytoplasm</location>
    </subcellularLocation>
</comment>
<dbReference type="InterPro" id="IPR000652">
    <property type="entry name" value="Triosephosphate_isomerase"/>
</dbReference>
<evidence type="ECO:0000313" key="10">
    <source>
        <dbReference type="Proteomes" id="UP000182229"/>
    </source>
</evidence>
<dbReference type="GO" id="GO:0005829">
    <property type="term" value="C:cytosol"/>
    <property type="evidence" value="ECO:0007669"/>
    <property type="project" value="TreeGrafter"/>
</dbReference>
<feature type="binding site" evidence="7">
    <location>
        <begin position="240"/>
        <end position="241"/>
    </location>
    <ligand>
        <name>substrate</name>
    </ligand>
</feature>
<dbReference type="UniPathway" id="UPA00138"/>
<evidence type="ECO:0000256" key="3">
    <source>
        <dbReference type="ARBA" id="ARBA00022432"/>
    </source>
</evidence>
<dbReference type="GO" id="GO:0006094">
    <property type="term" value="P:gluconeogenesis"/>
    <property type="evidence" value="ECO:0007669"/>
    <property type="project" value="UniProtKB-UniRule"/>
</dbReference>
<dbReference type="EC" id="5.3.1.1" evidence="7 8"/>
<dbReference type="PANTHER" id="PTHR21139">
    <property type="entry name" value="TRIOSEPHOSPHATE ISOMERASE"/>
    <property type="match status" value="1"/>
</dbReference>
<keyword evidence="3 7" id="KW-0312">Gluconeogenesis</keyword>
<dbReference type="RefSeq" id="WP_071898532.1">
    <property type="nucleotide sequence ID" value="NZ_MPIN01000003.1"/>
</dbReference>
<evidence type="ECO:0000256" key="7">
    <source>
        <dbReference type="HAMAP-Rule" id="MF_00147"/>
    </source>
</evidence>
<evidence type="ECO:0000256" key="1">
    <source>
        <dbReference type="ARBA" id="ARBA00004680"/>
    </source>
</evidence>
<dbReference type="GO" id="GO:0046166">
    <property type="term" value="P:glyceraldehyde-3-phosphate biosynthetic process"/>
    <property type="evidence" value="ECO:0007669"/>
    <property type="project" value="TreeGrafter"/>
</dbReference>
<keyword evidence="5 7" id="KW-0324">Glycolysis</keyword>
<reference evidence="10" key="1">
    <citation type="submission" date="2016-11" db="EMBL/GenBank/DDBJ databases">
        <authorList>
            <person name="Shukria A."/>
            <person name="Stevens D.C."/>
        </authorList>
    </citation>
    <scope>NUCLEOTIDE SEQUENCE [LARGE SCALE GENOMIC DNA]</scope>
    <source>
        <strain evidence="10">Cbfe23</strain>
    </source>
</reference>
<dbReference type="GO" id="GO:0006096">
    <property type="term" value="P:glycolytic process"/>
    <property type="evidence" value="ECO:0007669"/>
    <property type="project" value="UniProtKB-UniRule"/>
</dbReference>
<evidence type="ECO:0000256" key="8">
    <source>
        <dbReference type="RuleBase" id="RU363013"/>
    </source>
</evidence>
<evidence type="ECO:0000256" key="2">
    <source>
        <dbReference type="ARBA" id="ARBA00007422"/>
    </source>
</evidence>
<dbReference type="Gene3D" id="3.20.20.70">
    <property type="entry name" value="Aldolase class I"/>
    <property type="match status" value="1"/>
</dbReference>
<keyword evidence="10" id="KW-1185">Reference proteome</keyword>
<reference evidence="9 10" key="2">
    <citation type="submission" date="2016-12" db="EMBL/GenBank/DDBJ databases">
        <title>Draft Genome Sequence of Cystobacter ferrugineus Strain Cbfe23.</title>
        <authorList>
            <person name="Akbar S."/>
            <person name="Dowd S.E."/>
            <person name="Stevens D.C."/>
        </authorList>
    </citation>
    <scope>NUCLEOTIDE SEQUENCE [LARGE SCALE GENOMIC DNA]</scope>
    <source>
        <strain evidence="9 10">Cbfe23</strain>
    </source>
</reference>
<dbReference type="STRING" id="83449.BON30_12490"/>
<evidence type="ECO:0000313" key="9">
    <source>
        <dbReference type="EMBL" id="OJH39901.1"/>
    </source>
</evidence>
<dbReference type="PROSITE" id="PS51440">
    <property type="entry name" value="TIM_2"/>
    <property type="match status" value="1"/>
</dbReference>
<feature type="binding site" evidence="7">
    <location>
        <position position="179"/>
    </location>
    <ligand>
        <name>substrate</name>
    </ligand>
</feature>
<dbReference type="InterPro" id="IPR022896">
    <property type="entry name" value="TrioseP_Isoase_bac/euk"/>
</dbReference>
<comment type="pathway">
    <text evidence="1 7 8">Carbohydrate degradation; glycolysis; D-glyceraldehyde 3-phosphate from glycerone phosphate: step 1/1.</text>
</comment>
<feature type="active site" description="Electrophile" evidence="7">
    <location>
        <position position="101"/>
    </location>
</feature>
<dbReference type="EMBL" id="MPIN01000003">
    <property type="protein sequence ID" value="OJH39901.1"/>
    <property type="molecule type" value="Genomic_DNA"/>
</dbReference>
<feature type="binding site" evidence="7">
    <location>
        <position position="219"/>
    </location>
    <ligand>
        <name>substrate</name>
    </ligand>
</feature>